<comment type="caution">
    <text evidence="12">The sequence shown here is derived from an EMBL/GenBank/DDBJ whole genome shotgun (WGS) entry which is preliminary data.</text>
</comment>
<evidence type="ECO:0000256" key="6">
    <source>
        <dbReference type="ARBA" id="ARBA00022840"/>
    </source>
</evidence>
<feature type="coiled-coil region" evidence="10">
    <location>
        <begin position="319"/>
        <end position="356"/>
    </location>
</feature>
<dbReference type="RefSeq" id="WP_058449649.1">
    <property type="nucleotide sequence ID" value="NZ_CAAAJF010000008.1"/>
</dbReference>
<dbReference type="GO" id="GO:0009432">
    <property type="term" value="P:SOS response"/>
    <property type="evidence" value="ECO:0007669"/>
    <property type="project" value="UniProtKB-ARBA"/>
</dbReference>
<dbReference type="GO" id="GO:0005524">
    <property type="term" value="F:ATP binding"/>
    <property type="evidence" value="ECO:0007669"/>
    <property type="project" value="UniProtKB-KW"/>
</dbReference>
<dbReference type="OrthoDB" id="9806954at2"/>
<evidence type="ECO:0000256" key="9">
    <source>
        <dbReference type="PIRNR" id="PIRNR003128"/>
    </source>
</evidence>
<dbReference type="FunFam" id="3.40.50.300:FF:000356">
    <property type="entry name" value="DNA repair protein RecN"/>
    <property type="match status" value="1"/>
</dbReference>
<dbReference type="NCBIfam" id="TIGR00634">
    <property type="entry name" value="recN"/>
    <property type="match status" value="1"/>
</dbReference>
<dbReference type="FunFam" id="3.40.50.300:FF:000319">
    <property type="entry name" value="DNA repair protein RecN"/>
    <property type="match status" value="1"/>
</dbReference>
<dbReference type="EMBL" id="LNYG01000013">
    <property type="protein sequence ID" value="KTD07540.1"/>
    <property type="molecule type" value="Genomic_DNA"/>
</dbReference>
<reference evidence="12 13" key="1">
    <citation type="submission" date="2015-11" db="EMBL/GenBank/DDBJ databases">
        <title>Genomic analysis of 38 Legionella species identifies large and diverse effector repertoires.</title>
        <authorList>
            <person name="Burstein D."/>
            <person name="Amaro F."/>
            <person name="Zusman T."/>
            <person name="Lifshitz Z."/>
            <person name="Cohen O."/>
            <person name="Gilbert J.A."/>
            <person name="Pupko T."/>
            <person name="Shuman H.A."/>
            <person name="Segal G."/>
        </authorList>
    </citation>
    <scope>NUCLEOTIDE SEQUENCE [LARGE SCALE GENOMIC DNA]</scope>
    <source>
        <strain evidence="12 13">JA-26-G1-E2</strain>
    </source>
</reference>
<dbReference type="AlphaFoldDB" id="A0A0W0UI41"/>
<dbReference type="Gene3D" id="3.40.50.300">
    <property type="entry name" value="P-loop containing nucleotide triphosphate hydrolases"/>
    <property type="match status" value="2"/>
</dbReference>
<keyword evidence="5 9" id="KW-0227">DNA damage</keyword>
<keyword evidence="7 9" id="KW-0234">DNA repair</keyword>
<dbReference type="NCBIfam" id="NF008121">
    <property type="entry name" value="PRK10869.1"/>
    <property type="match status" value="1"/>
</dbReference>
<evidence type="ECO:0000256" key="4">
    <source>
        <dbReference type="ARBA" id="ARBA00022741"/>
    </source>
</evidence>
<evidence type="ECO:0000313" key="12">
    <source>
        <dbReference type="EMBL" id="KTD07540.1"/>
    </source>
</evidence>
<evidence type="ECO:0000259" key="11">
    <source>
        <dbReference type="Pfam" id="PF02463"/>
    </source>
</evidence>
<proteinExistence type="inferred from homology"/>
<evidence type="ECO:0000256" key="10">
    <source>
        <dbReference type="SAM" id="Coils"/>
    </source>
</evidence>
<dbReference type="InterPro" id="IPR003395">
    <property type="entry name" value="RecF/RecN/SMC_N"/>
</dbReference>
<sequence>MLVTLRIENFAIVKKLELDLSAGMTAFTGETGAGKSIMIDALMLALGERADASVIRAGEEKCDITASFHIEQDSLPAQWLIDNDLQTEDGTVILRRVLYSEGRSKSYINGHPFPLQRVKELSEMLVHIHGQHQHQTLLQHATHREQLDRYAGHFALLDEVQQLYKKSQKIKQELESLRNRGADDDKITLLKFQIEELSTLNLQDNEIKTLHEEHQLLHHACDYLQSTQQILHLLNADDEANICQRLNQILQLLHNLPQEHTSIKTSCELINSAIIQCEETLTEVKHFAEQVQLDPERLQEVETRMSILHQVSRKYHVDVNQLSSYLLQLQAQLNELEDSERRIEILEQDYKKQTTAFESAALKLRASRESYAKKLAAEITATIQQLGMPKGYIAIEITPLDKMQAHGLDRVEYKVCTNPGMAPDSLAKIASGGELSRISLAIQMITAQRGATPTLLFDEVDVGIGGGTAALVGQLLRKLGERLQVFCVTHQPQVASCAHQHFIVEKHSDKQQTYSHIIALQDKERINEIARMLGGLTITEQTRSHAKELLAQGNACFEVAL</sequence>
<dbReference type="InterPro" id="IPR027417">
    <property type="entry name" value="P-loop_NTPase"/>
</dbReference>
<dbReference type="GO" id="GO:0043590">
    <property type="term" value="C:bacterial nucleoid"/>
    <property type="evidence" value="ECO:0007669"/>
    <property type="project" value="TreeGrafter"/>
</dbReference>
<keyword evidence="4" id="KW-0547">Nucleotide-binding</keyword>
<comment type="similarity">
    <text evidence="2 9">Belongs to the RecN family.</text>
</comment>
<dbReference type="InterPro" id="IPR001611">
    <property type="entry name" value="Leu-rich_rpt"/>
</dbReference>
<dbReference type="PIRSF" id="PIRSF003128">
    <property type="entry name" value="RecN"/>
    <property type="match status" value="1"/>
</dbReference>
<dbReference type="PATRIC" id="fig|455.5.peg.1829"/>
<keyword evidence="10" id="KW-0175">Coiled coil</keyword>
<name>A0A0W0UI41_9GAMM</name>
<organism evidence="12 13">
    <name type="scientific">Legionella jamestowniensis</name>
    <dbReference type="NCBI Taxonomy" id="455"/>
    <lineage>
        <taxon>Bacteria</taxon>
        <taxon>Pseudomonadati</taxon>
        <taxon>Pseudomonadota</taxon>
        <taxon>Gammaproteobacteria</taxon>
        <taxon>Legionellales</taxon>
        <taxon>Legionellaceae</taxon>
        <taxon>Legionella</taxon>
    </lineage>
</organism>
<evidence type="ECO:0000256" key="5">
    <source>
        <dbReference type="ARBA" id="ARBA00022763"/>
    </source>
</evidence>
<dbReference type="Pfam" id="PF02463">
    <property type="entry name" value="SMC_N"/>
    <property type="match status" value="1"/>
</dbReference>
<keyword evidence="6" id="KW-0067">ATP-binding</keyword>
<evidence type="ECO:0000256" key="3">
    <source>
        <dbReference type="ARBA" id="ARBA00021315"/>
    </source>
</evidence>
<comment type="function">
    <text evidence="1 9">May be involved in recombinational repair of damaged DNA.</text>
</comment>
<dbReference type="STRING" id="455.Ljam_1735"/>
<evidence type="ECO:0000256" key="2">
    <source>
        <dbReference type="ARBA" id="ARBA00009441"/>
    </source>
</evidence>
<dbReference type="PANTHER" id="PTHR11059">
    <property type="entry name" value="DNA REPAIR PROTEIN RECN"/>
    <property type="match status" value="1"/>
</dbReference>
<evidence type="ECO:0000256" key="1">
    <source>
        <dbReference type="ARBA" id="ARBA00003618"/>
    </source>
</evidence>
<dbReference type="PROSITE" id="PS51450">
    <property type="entry name" value="LRR"/>
    <property type="match status" value="1"/>
</dbReference>
<evidence type="ECO:0000256" key="7">
    <source>
        <dbReference type="ARBA" id="ARBA00023204"/>
    </source>
</evidence>
<dbReference type="Proteomes" id="UP000054715">
    <property type="component" value="Unassembled WGS sequence"/>
</dbReference>
<dbReference type="GO" id="GO:0006310">
    <property type="term" value="P:DNA recombination"/>
    <property type="evidence" value="ECO:0007669"/>
    <property type="project" value="InterPro"/>
</dbReference>
<dbReference type="CDD" id="cd03241">
    <property type="entry name" value="ABC_RecN"/>
    <property type="match status" value="2"/>
</dbReference>
<accession>A0A0W0UI41</accession>
<evidence type="ECO:0000256" key="8">
    <source>
        <dbReference type="ARBA" id="ARBA00033408"/>
    </source>
</evidence>
<feature type="domain" description="RecF/RecN/SMC N-terminal" evidence="11">
    <location>
        <begin position="2"/>
        <end position="509"/>
    </location>
</feature>
<dbReference type="GO" id="GO:0006281">
    <property type="term" value="P:DNA repair"/>
    <property type="evidence" value="ECO:0007669"/>
    <property type="project" value="UniProtKB-KW"/>
</dbReference>
<dbReference type="PANTHER" id="PTHR11059:SF0">
    <property type="entry name" value="DNA REPAIR PROTEIN RECN"/>
    <property type="match status" value="1"/>
</dbReference>
<protein>
    <recommendedName>
        <fullName evidence="3 9">DNA repair protein RecN</fullName>
    </recommendedName>
    <alternativeName>
        <fullName evidence="8 9">Recombination protein N</fullName>
    </alternativeName>
</protein>
<evidence type="ECO:0000313" key="13">
    <source>
        <dbReference type="Proteomes" id="UP000054715"/>
    </source>
</evidence>
<dbReference type="SUPFAM" id="SSF52540">
    <property type="entry name" value="P-loop containing nucleoside triphosphate hydrolases"/>
    <property type="match status" value="1"/>
</dbReference>
<dbReference type="InterPro" id="IPR004604">
    <property type="entry name" value="DNA_recomb/repair_RecN"/>
</dbReference>
<gene>
    <name evidence="12" type="primary">recN</name>
    <name evidence="12" type="ORF">Ljam_1735</name>
</gene>